<dbReference type="EMBL" id="CADCWN010000305">
    <property type="protein sequence ID" value="CAA9585910.1"/>
    <property type="molecule type" value="Genomic_DNA"/>
</dbReference>
<evidence type="ECO:0000313" key="2">
    <source>
        <dbReference type="EMBL" id="CAA9585910.1"/>
    </source>
</evidence>
<evidence type="ECO:0000256" key="1">
    <source>
        <dbReference type="SAM" id="MobiDB-lite"/>
    </source>
</evidence>
<dbReference type="AlphaFoldDB" id="A0A6J4VRF2"/>
<proteinExistence type="predicted"/>
<reference evidence="2" key="1">
    <citation type="submission" date="2020-02" db="EMBL/GenBank/DDBJ databases">
        <authorList>
            <person name="Meier V. D."/>
        </authorList>
    </citation>
    <scope>NUCLEOTIDE SEQUENCE</scope>
    <source>
        <strain evidence="2">AVDCRST_MAG18</strain>
    </source>
</reference>
<accession>A0A6J4VRF2</accession>
<gene>
    <name evidence="2" type="ORF">AVDCRST_MAG18-3831</name>
</gene>
<feature type="region of interest" description="Disordered" evidence="1">
    <location>
        <begin position="21"/>
        <end position="41"/>
    </location>
</feature>
<sequence length="124" mass="13842">MVDERGLVAYRIFHRTVKTDPPSRRDFMSNKDLGKAPRGDELRDPSLWEGLSVMDTLERGVARAEQFQMHRSFVAELTLPIGGLIHWKRTGKAQGHFTVWGNADAILACVTGVIDVNAPEEGQP</sequence>
<name>A0A6J4VRF2_9BACT</name>
<organism evidence="2">
    <name type="scientific">uncultured Thermomicrobiales bacterium</name>
    <dbReference type="NCBI Taxonomy" id="1645740"/>
    <lineage>
        <taxon>Bacteria</taxon>
        <taxon>Pseudomonadati</taxon>
        <taxon>Thermomicrobiota</taxon>
        <taxon>Thermomicrobia</taxon>
        <taxon>Thermomicrobiales</taxon>
        <taxon>environmental samples</taxon>
    </lineage>
</organism>
<protein>
    <submittedName>
        <fullName evidence="2">Uncharacterized protein</fullName>
    </submittedName>
</protein>